<evidence type="ECO:0000256" key="3">
    <source>
        <dbReference type="ARBA" id="ARBA00022679"/>
    </source>
</evidence>
<evidence type="ECO:0000256" key="1">
    <source>
        <dbReference type="ARBA" id="ARBA00006739"/>
    </source>
</evidence>
<keyword evidence="2" id="KW-0328">Glycosyltransferase</keyword>
<dbReference type="Proteomes" id="UP000521017">
    <property type="component" value="Unassembled WGS sequence"/>
</dbReference>
<reference evidence="6 7" key="1">
    <citation type="submission" date="2020-08" db="EMBL/GenBank/DDBJ databases">
        <title>Genomic Encyclopedia of Type Strains, Phase IV (KMG-V): Genome sequencing to study the core and pangenomes of soil and plant-associated prokaryotes.</title>
        <authorList>
            <person name="Whitman W."/>
        </authorList>
    </citation>
    <scope>NUCLEOTIDE SEQUENCE [LARGE SCALE GENOMIC DNA]</scope>
    <source>
        <strain evidence="6 7">M2T3</strain>
    </source>
</reference>
<dbReference type="InterPro" id="IPR001173">
    <property type="entry name" value="Glyco_trans_2-like"/>
</dbReference>
<sequence>MTNYSWKSIKTLLLHQMKLTSIITVNFNQPAVTIAFLESVKANTLQDAVEVILIDNGSNEDCEKEFGKIYPELIYIRSEKNLGFAGGNNLGIRVAKGDFLLLLNNDTEITANLIPELSAELENNHEIGMVSPLLLYYDQPEIIQYAGFTPMNYLTCRNHGIGSMDTNRGQYDQVSRETGFCHGAAMMCRREDLKTVGLMEEQFFLYYEELDWCEKFKRAGKKIWFTGRTHVFHKESMSVGKESMIKTYFMTRNRMLYIRRNTGWLNTLIFSFYYIGIASPKQIILYLKKGRRDLIKWVFRGISWNLTHSKDSEELGFKI</sequence>
<dbReference type="PANTHER" id="PTHR43179">
    <property type="entry name" value="RHAMNOSYLTRANSFERASE WBBL"/>
    <property type="match status" value="1"/>
</dbReference>
<organism evidence="6 7">
    <name type="scientific">Pedobacter cryoconitis</name>
    <dbReference type="NCBI Taxonomy" id="188932"/>
    <lineage>
        <taxon>Bacteria</taxon>
        <taxon>Pseudomonadati</taxon>
        <taxon>Bacteroidota</taxon>
        <taxon>Sphingobacteriia</taxon>
        <taxon>Sphingobacteriales</taxon>
        <taxon>Sphingobacteriaceae</taxon>
        <taxon>Pedobacter</taxon>
    </lineage>
</organism>
<comment type="caution">
    <text evidence="6">The sequence shown here is derived from an EMBL/GenBank/DDBJ whole genome shotgun (WGS) entry which is preliminary data.</text>
</comment>
<evidence type="ECO:0000259" key="5">
    <source>
        <dbReference type="Pfam" id="PF00535"/>
    </source>
</evidence>
<gene>
    <name evidence="6" type="ORF">HDF25_000249</name>
</gene>
<dbReference type="SUPFAM" id="SSF53448">
    <property type="entry name" value="Nucleotide-diphospho-sugar transferases"/>
    <property type="match status" value="1"/>
</dbReference>
<evidence type="ECO:0000313" key="7">
    <source>
        <dbReference type="Proteomes" id="UP000521017"/>
    </source>
</evidence>
<dbReference type="Pfam" id="PF00535">
    <property type="entry name" value="Glycos_transf_2"/>
    <property type="match status" value="1"/>
</dbReference>
<evidence type="ECO:0000256" key="2">
    <source>
        <dbReference type="ARBA" id="ARBA00022676"/>
    </source>
</evidence>
<keyword evidence="4" id="KW-0472">Membrane</keyword>
<protein>
    <recommendedName>
        <fullName evidence="5">Glycosyltransferase 2-like domain-containing protein</fullName>
    </recommendedName>
</protein>
<feature type="transmembrane region" description="Helical" evidence="4">
    <location>
        <begin position="264"/>
        <end position="287"/>
    </location>
</feature>
<dbReference type="CDD" id="cd04186">
    <property type="entry name" value="GT_2_like_c"/>
    <property type="match status" value="1"/>
</dbReference>
<proteinExistence type="inferred from homology"/>
<dbReference type="AlphaFoldDB" id="A0A7X0MI34"/>
<keyword evidence="4" id="KW-0812">Transmembrane</keyword>
<feature type="domain" description="Glycosyltransferase 2-like" evidence="5">
    <location>
        <begin position="21"/>
        <end position="196"/>
    </location>
</feature>
<comment type="similarity">
    <text evidence="1">Belongs to the glycosyltransferase 2 family.</text>
</comment>
<evidence type="ECO:0000313" key="6">
    <source>
        <dbReference type="EMBL" id="MBB6498125.1"/>
    </source>
</evidence>
<evidence type="ECO:0000256" key="4">
    <source>
        <dbReference type="SAM" id="Phobius"/>
    </source>
</evidence>
<dbReference type="EMBL" id="JACHCC010000001">
    <property type="protein sequence ID" value="MBB6498125.1"/>
    <property type="molecule type" value="Genomic_DNA"/>
</dbReference>
<dbReference type="GO" id="GO:0016757">
    <property type="term" value="F:glycosyltransferase activity"/>
    <property type="evidence" value="ECO:0007669"/>
    <property type="project" value="UniProtKB-KW"/>
</dbReference>
<keyword evidence="3" id="KW-0808">Transferase</keyword>
<name>A0A7X0MI34_9SPHI</name>
<dbReference type="Gene3D" id="3.90.550.10">
    <property type="entry name" value="Spore Coat Polysaccharide Biosynthesis Protein SpsA, Chain A"/>
    <property type="match status" value="1"/>
</dbReference>
<accession>A0A7X0MI34</accession>
<keyword evidence="4" id="KW-1133">Transmembrane helix</keyword>
<dbReference type="InterPro" id="IPR029044">
    <property type="entry name" value="Nucleotide-diphossugar_trans"/>
</dbReference>
<dbReference type="PANTHER" id="PTHR43179:SF12">
    <property type="entry name" value="GALACTOFURANOSYLTRANSFERASE GLFT2"/>
    <property type="match status" value="1"/>
</dbReference>